<keyword evidence="2" id="KW-1185">Reference proteome</keyword>
<dbReference type="Proteomes" id="UP000050761">
    <property type="component" value="Unassembled WGS sequence"/>
</dbReference>
<evidence type="ECO:0000313" key="2">
    <source>
        <dbReference type="Proteomes" id="UP000050761"/>
    </source>
</evidence>
<organism evidence="2 3">
    <name type="scientific">Heligmosomoides polygyrus</name>
    <name type="common">Parasitic roundworm</name>
    <dbReference type="NCBI Taxonomy" id="6339"/>
    <lineage>
        <taxon>Eukaryota</taxon>
        <taxon>Metazoa</taxon>
        <taxon>Ecdysozoa</taxon>
        <taxon>Nematoda</taxon>
        <taxon>Chromadorea</taxon>
        <taxon>Rhabditida</taxon>
        <taxon>Rhabditina</taxon>
        <taxon>Rhabditomorpha</taxon>
        <taxon>Strongyloidea</taxon>
        <taxon>Heligmosomidae</taxon>
        <taxon>Heligmosomoides</taxon>
    </lineage>
</organism>
<accession>A0A183FP13</accession>
<sequence length="97" mass="10815">MILRGGVRRECLVAMQGAGFRERVHLLCASATRGVKRKLVQEQDSVAPSVLVRSWRSARSREILVGQRHPSEQLTARCFVRSFLPADACSTRSSSVF</sequence>
<dbReference type="AlphaFoldDB" id="A0A183FP13"/>
<accession>A0A3P8C5J1</accession>
<gene>
    <name evidence="1" type="ORF">HPBE_LOCUS9305</name>
</gene>
<reference evidence="1 2" key="1">
    <citation type="submission" date="2018-11" db="EMBL/GenBank/DDBJ databases">
        <authorList>
            <consortium name="Pathogen Informatics"/>
        </authorList>
    </citation>
    <scope>NUCLEOTIDE SEQUENCE [LARGE SCALE GENOMIC DNA]</scope>
</reference>
<protein>
    <submittedName>
        <fullName evidence="1 3">Uncharacterized protein</fullName>
    </submittedName>
</protein>
<dbReference type="EMBL" id="UZAH01026397">
    <property type="protein sequence ID" value="VDO80075.1"/>
    <property type="molecule type" value="Genomic_DNA"/>
</dbReference>
<evidence type="ECO:0000313" key="1">
    <source>
        <dbReference type="EMBL" id="VDO80075.1"/>
    </source>
</evidence>
<proteinExistence type="predicted"/>
<name>A0A183FP13_HELPZ</name>
<reference evidence="3" key="2">
    <citation type="submission" date="2019-09" db="UniProtKB">
        <authorList>
            <consortium name="WormBaseParasite"/>
        </authorList>
    </citation>
    <scope>IDENTIFICATION</scope>
</reference>
<evidence type="ECO:0000313" key="3">
    <source>
        <dbReference type="WBParaSite" id="HPBE_0000930401-mRNA-1"/>
    </source>
</evidence>
<dbReference type="WBParaSite" id="HPBE_0000930401-mRNA-1">
    <property type="protein sequence ID" value="HPBE_0000930401-mRNA-1"/>
    <property type="gene ID" value="HPBE_0000930401"/>
</dbReference>